<protein>
    <submittedName>
        <fullName evidence="2">Uncharacterized protein</fullName>
    </submittedName>
</protein>
<reference evidence="2" key="1">
    <citation type="submission" date="2015-07" db="EMBL/GenBank/DDBJ databases">
        <title>Transcriptome Assembly of Anthurium amnicola.</title>
        <authorList>
            <person name="Suzuki J."/>
        </authorList>
    </citation>
    <scope>NUCLEOTIDE SEQUENCE</scope>
</reference>
<evidence type="ECO:0000313" key="2">
    <source>
        <dbReference type="EMBL" id="JAT46225.1"/>
    </source>
</evidence>
<feature type="non-terminal residue" evidence="2">
    <location>
        <position position="1"/>
    </location>
</feature>
<gene>
    <name evidence="2" type="ORF">g.36682</name>
</gene>
<feature type="compositionally biased region" description="Polar residues" evidence="1">
    <location>
        <begin position="29"/>
        <end position="39"/>
    </location>
</feature>
<sequence length="181" mass="20229">TAAPLSSFMTEYHKFQQKGVGVSRGGRNENLNNDRNQPISDRLCGQLPPLPPPNQVESSSQIPKDSPPSTPLSLIMWQKEPANDKEKNVADMGQSLQAEHHIVNSAFIKELDDFFLFDNDHEHPIAPPTPQSLSNSPLMPAEPRPTLYYSFDTEEIDYDTAGFFPSYSSIGRRPQDSTTEN</sequence>
<dbReference type="EMBL" id="GDJX01021711">
    <property type="protein sequence ID" value="JAT46225.1"/>
    <property type="molecule type" value="Transcribed_RNA"/>
</dbReference>
<proteinExistence type="predicted"/>
<organism evidence="2">
    <name type="scientific">Anthurium amnicola</name>
    <dbReference type="NCBI Taxonomy" id="1678845"/>
    <lineage>
        <taxon>Eukaryota</taxon>
        <taxon>Viridiplantae</taxon>
        <taxon>Streptophyta</taxon>
        <taxon>Embryophyta</taxon>
        <taxon>Tracheophyta</taxon>
        <taxon>Spermatophyta</taxon>
        <taxon>Magnoliopsida</taxon>
        <taxon>Liliopsida</taxon>
        <taxon>Araceae</taxon>
        <taxon>Pothoideae</taxon>
        <taxon>Potheae</taxon>
        <taxon>Anthurium</taxon>
    </lineage>
</organism>
<feature type="region of interest" description="Disordered" evidence="1">
    <location>
        <begin position="1"/>
        <end position="73"/>
    </location>
</feature>
<evidence type="ECO:0000256" key="1">
    <source>
        <dbReference type="SAM" id="MobiDB-lite"/>
    </source>
</evidence>
<name>A0A1D1XV21_9ARAE</name>
<accession>A0A1D1XV21</accession>
<dbReference type="AlphaFoldDB" id="A0A1D1XV21"/>